<proteinExistence type="predicted"/>
<evidence type="ECO:0000313" key="1">
    <source>
        <dbReference type="Proteomes" id="UP000887579"/>
    </source>
</evidence>
<dbReference type="Proteomes" id="UP000887579">
    <property type="component" value="Unplaced"/>
</dbReference>
<evidence type="ECO:0000313" key="2">
    <source>
        <dbReference type="WBParaSite" id="ES5_v2.g17570.t1"/>
    </source>
</evidence>
<name>A0AC34FM07_9BILA</name>
<protein>
    <submittedName>
        <fullName evidence="2">Uncharacterized protein</fullName>
    </submittedName>
</protein>
<sequence length="510" mass="58628">MEDSRNERAKRRAQKKEADDEKKKADDEKKEAAQKKEAEDGKKEVGLLKKGNSNAKPLKNEDVGKQSIEKIVLPKINLSPDSLLQAVEELNARKDINVFFIAQQVDYLTTINDTVKFNIYRDKNVSLLDNMNGIPLKVTLNYETSGTVGDFLVQVICKFSEKGNLHETISFMKDQTVNFEKFTLKQIGTDQFLAPDGILGNHKFIGEFISRGKDVELMIDEKIIREYVKPVVERNAIIDLQKDYKNEKVIYEINKILEKIDDGDLETKQLHDQLFGKVNELTKKCNFILNHEIQCALENMDFKYLKLSIESLLQLYYAATNLYYKNERLSVSPIRFSTDVDELFSIHLKSLNNFPKSVFEKFSSIRLQIELMYGTQPLGINQGEEKSKKEYLKESFIFKELFLNELKICMLPREARIGLSIFGIKKGKSAKMIGFVSLPVFDNDGSLLQGEVIAPFTIKNDTIPEPWGPHPVILSNEDSVVVLKMPEFPCQIRFPEIKEKALFVFKMFIF</sequence>
<accession>A0AC34FM07</accession>
<dbReference type="WBParaSite" id="ES5_v2.g17570.t1">
    <property type="protein sequence ID" value="ES5_v2.g17570.t1"/>
    <property type="gene ID" value="ES5_v2.g17570"/>
</dbReference>
<reference evidence="2" key="1">
    <citation type="submission" date="2022-11" db="UniProtKB">
        <authorList>
            <consortium name="WormBaseParasite"/>
        </authorList>
    </citation>
    <scope>IDENTIFICATION</scope>
</reference>
<organism evidence="1 2">
    <name type="scientific">Panagrolaimus sp. ES5</name>
    <dbReference type="NCBI Taxonomy" id="591445"/>
    <lineage>
        <taxon>Eukaryota</taxon>
        <taxon>Metazoa</taxon>
        <taxon>Ecdysozoa</taxon>
        <taxon>Nematoda</taxon>
        <taxon>Chromadorea</taxon>
        <taxon>Rhabditida</taxon>
        <taxon>Tylenchina</taxon>
        <taxon>Panagrolaimomorpha</taxon>
        <taxon>Panagrolaimoidea</taxon>
        <taxon>Panagrolaimidae</taxon>
        <taxon>Panagrolaimus</taxon>
    </lineage>
</organism>